<sequence>MVSISDENCVVMEYSLLTCGKQLPLYLLTAAKGQPTLVELKSGETINGVLTEIDNLMNLTLTDVIETSPVSKDVKYLRLPEELIGEIKQRNLQNQEQRFNRNRNNNNNDRNNQNYNQKRNNNRNYNNQGNRNNQNQNRRNNNGYNNNNGGPRYNNDRRQNQNQNQQQQQQVPQQQQQQ</sequence>
<dbReference type="eggNOG" id="KOG3293">
    <property type="taxonomic scope" value="Eukaryota"/>
</dbReference>
<protein>
    <submittedName>
        <fullName evidence="3">U6 snRNA-associated Sm-like protein</fullName>
    </submittedName>
</protein>
<feature type="compositionally biased region" description="Low complexity" evidence="1">
    <location>
        <begin position="90"/>
        <end position="153"/>
    </location>
</feature>
<evidence type="ECO:0000256" key="1">
    <source>
        <dbReference type="SAM" id="MobiDB-lite"/>
    </source>
</evidence>
<accession>K0KTM1</accession>
<dbReference type="Gene3D" id="2.30.30.100">
    <property type="match status" value="1"/>
</dbReference>
<reference evidence="3 4" key="1">
    <citation type="journal article" date="2012" name="Eukaryot. Cell">
        <title>Draft genome sequence of Wickerhamomyces ciferrii NRRL Y-1031 F-60-10.</title>
        <authorList>
            <person name="Schneider J."/>
            <person name="Andrea H."/>
            <person name="Blom J."/>
            <person name="Jaenicke S."/>
            <person name="Ruckert C."/>
            <person name="Schorsch C."/>
            <person name="Szczepanowski R."/>
            <person name="Farwick M."/>
            <person name="Goesmann A."/>
            <person name="Puhler A."/>
            <person name="Schaffer S."/>
            <person name="Tauch A."/>
            <person name="Kohler T."/>
            <person name="Brinkrolf K."/>
        </authorList>
    </citation>
    <scope>NUCLEOTIDE SEQUENCE [LARGE SCALE GENOMIC DNA]</scope>
    <source>
        <strain evidence="4">ATCC 14091 / BCRC 22168 / CBS 111 / JCM 3599 / NBRC 0793 / NRRL Y-1031 F-60-10</strain>
    </source>
</reference>
<dbReference type="SUPFAM" id="SSF50182">
    <property type="entry name" value="Sm-like ribonucleoproteins"/>
    <property type="match status" value="1"/>
</dbReference>
<dbReference type="PROSITE" id="PS52002">
    <property type="entry name" value="SM"/>
    <property type="match status" value="1"/>
</dbReference>
<dbReference type="InParanoid" id="K0KTM1"/>
<keyword evidence="4" id="KW-1185">Reference proteome</keyword>
<dbReference type="SMART" id="SM00651">
    <property type="entry name" value="Sm"/>
    <property type="match status" value="1"/>
</dbReference>
<dbReference type="HOGENOM" id="CLU_1511763_0_0_1"/>
<evidence type="ECO:0000313" key="4">
    <source>
        <dbReference type="Proteomes" id="UP000009328"/>
    </source>
</evidence>
<proteinExistence type="predicted"/>
<evidence type="ECO:0000259" key="2">
    <source>
        <dbReference type="PROSITE" id="PS52002"/>
    </source>
</evidence>
<dbReference type="Proteomes" id="UP000009328">
    <property type="component" value="Unassembled WGS sequence"/>
</dbReference>
<dbReference type="STRING" id="1206466.K0KTM1"/>
<comment type="caution">
    <text evidence="3">The sequence shown here is derived from an EMBL/GenBank/DDBJ whole genome shotgun (WGS) entry which is preliminary data.</text>
</comment>
<dbReference type="GO" id="GO:0032991">
    <property type="term" value="C:protein-containing complex"/>
    <property type="evidence" value="ECO:0007669"/>
    <property type="project" value="UniProtKB-ARBA"/>
</dbReference>
<dbReference type="Pfam" id="PF01423">
    <property type="entry name" value="LSM"/>
    <property type="match status" value="1"/>
</dbReference>
<organism evidence="3 4">
    <name type="scientific">Wickerhamomyces ciferrii (strain ATCC 14091 / BCRC 22168 / CBS 111 / JCM 3599 / NBRC 0793 / NRRL Y-1031 F-60-10)</name>
    <name type="common">Yeast</name>
    <name type="synonym">Pichia ciferrii</name>
    <dbReference type="NCBI Taxonomy" id="1206466"/>
    <lineage>
        <taxon>Eukaryota</taxon>
        <taxon>Fungi</taxon>
        <taxon>Dikarya</taxon>
        <taxon>Ascomycota</taxon>
        <taxon>Saccharomycotina</taxon>
        <taxon>Saccharomycetes</taxon>
        <taxon>Phaffomycetales</taxon>
        <taxon>Wickerhamomycetaceae</taxon>
        <taxon>Wickerhamomyces</taxon>
    </lineage>
</organism>
<dbReference type="InterPro" id="IPR010920">
    <property type="entry name" value="LSM_dom_sf"/>
</dbReference>
<feature type="domain" description="Sm" evidence="2">
    <location>
        <begin position="23"/>
        <end position="83"/>
    </location>
</feature>
<feature type="region of interest" description="Disordered" evidence="1">
    <location>
        <begin position="90"/>
        <end position="178"/>
    </location>
</feature>
<dbReference type="InterPro" id="IPR001163">
    <property type="entry name" value="Sm_dom_euk/arc"/>
</dbReference>
<evidence type="ECO:0000313" key="3">
    <source>
        <dbReference type="EMBL" id="CCH44729.1"/>
    </source>
</evidence>
<dbReference type="InterPro" id="IPR047575">
    <property type="entry name" value="Sm"/>
</dbReference>
<dbReference type="GO" id="GO:0003723">
    <property type="term" value="F:RNA binding"/>
    <property type="evidence" value="ECO:0007669"/>
    <property type="project" value="InterPro"/>
</dbReference>
<gene>
    <name evidence="3" type="ORF">BN7_4297</name>
</gene>
<name>K0KTM1_WICCF</name>
<dbReference type="AlphaFoldDB" id="K0KTM1"/>
<feature type="compositionally biased region" description="Low complexity" evidence="1">
    <location>
        <begin position="160"/>
        <end position="178"/>
    </location>
</feature>
<dbReference type="EMBL" id="CAIF01000152">
    <property type="protein sequence ID" value="CCH44729.1"/>
    <property type="molecule type" value="Genomic_DNA"/>
</dbReference>